<dbReference type="Proteomes" id="UP000076865">
    <property type="component" value="Plasmid pDSM15939_1"/>
</dbReference>
<keyword evidence="1" id="KW-0614">Plasmid</keyword>
<dbReference type="AlphaFoldDB" id="A0A160F803"/>
<evidence type="ECO:0000313" key="1">
    <source>
        <dbReference type="EMBL" id="ANB62203.1"/>
    </source>
</evidence>
<organism evidence="1 2">
    <name type="scientific">Anoxybacteroides amylolyticum</name>
    <dbReference type="NCBI Taxonomy" id="294699"/>
    <lineage>
        <taxon>Bacteria</taxon>
        <taxon>Bacillati</taxon>
        <taxon>Bacillota</taxon>
        <taxon>Bacilli</taxon>
        <taxon>Bacillales</taxon>
        <taxon>Anoxybacillaceae</taxon>
        <taxon>Anoxybacteroides</taxon>
    </lineage>
</organism>
<protein>
    <submittedName>
        <fullName evidence="1">Uncharacterized protein</fullName>
    </submittedName>
</protein>
<dbReference type="EMBL" id="CP015439">
    <property type="protein sequence ID" value="ANB62203.1"/>
    <property type="molecule type" value="Genomic_DNA"/>
</dbReference>
<dbReference type="PATRIC" id="fig|294699.3.peg.3180"/>
<keyword evidence="2" id="KW-1185">Reference proteome</keyword>
<dbReference type="KEGG" id="aamy:GFC30_3076"/>
<geneLocation type="plasmid" evidence="2">
    <name>pdsm15939_1</name>
</geneLocation>
<sequence length="36" mass="4406">MENRNELHKQEIKIKVELSQKDFVIANLLFMWISYP</sequence>
<accession>A0A160F803</accession>
<reference evidence="1 2" key="1">
    <citation type="journal article" date="2006" name="Syst. Appl. Microbiol.">
        <title>Anoxybacillus amylolyticus sp. nov., a thermophilic amylase producing bacterium isolated from Mount Rittmann (Antarctica).</title>
        <authorList>
            <person name="Poli A."/>
            <person name="Esposito E."/>
            <person name="Lama L."/>
            <person name="Orlando P."/>
            <person name="Nicolaus G."/>
            <person name="de Appolonia F."/>
            <person name="Gambacorta A."/>
            <person name="Nicolaus B."/>
        </authorList>
    </citation>
    <scope>NUCLEOTIDE SEQUENCE [LARGE SCALE GENOMIC DNA]</scope>
    <source>
        <strain evidence="1 2">DSM 15939</strain>
        <plasmid evidence="2">Plasmid pdsm15939_1</plasmid>
    </source>
</reference>
<proteinExistence type="predicted"/>
<gene>
    <name evidence="1" type="ORF">GFC30_3076</name>
</gene>
<evidence type="ECO:0000313" key="2">
    <source>
        <dbReference type="Proteomes" id="UP000076865"/>
    </source>
</evidence>
<name>A0A160F803_9BACL</name>